<sequence length="1045" mass="114758">MHRILWWCSYALIVVCDAPQLTFITSSCRAVVGLEQVSSISAPLNLDKEFVAACLAISKQVGNQSPVSPTSFGKFSLSSSDEGMATDDVVSKATRLTGKYPNAYSDFYGSGTPCVFKSGPDWHVRKGPQAQGIVREARPVYRHAIGQTWLSIGKRIHHDLDSIGVKWTSINPFAYADAGEAKPFCSLILSIGVKPYSLLYDAAVAAATVVKDILADASFPAIEVAFVESVVTRSVAAGPKLLSFDPLLDNVPDLRKPFTTALGLSIAPLKYPHFEGTASLYFRLGKDDKRTAILTCAHAREEFVALGNMGYNNAVKAMMSTIGDLLRSIDAWNDVLGRLGEPVEGENGRVTERRKEHVELVAKATKKIEEVNAIHDEVTKRRTIPDQRVIGFVLHSEKIEVSVEPHNFTKDWALIELYDEKIDWPTFKGNKVYVGGNLSIADFGNTMFPQPVDQANYRYPRDGLLQAYGVVQDDEIRNPQHLDVHGEKCLLVVKNGLTTGTTVGRANGLESFTRIYDDYGIEHTSIEIAVLPYDKTRGKFSDAGDSGSIVLARDGRIVGILTGGAGPTDETDVTYLTPYWWVEQQIKAKYPGCFLYEVVEDKFSPYAKETLAKLITFVEEEILPAAKIAKAQLPNDPAKRWKTVIPVVEDVSDIQIHLLSQLTYNSGAIPGTSEPLANANEPFSLIVFSVTDTWILGLDHCMLKVKARKLGLWNLFLSKTHYPEHGVPLTNLEYAVMAEILGRAGHMGPEAVNCSAPDTGNMVASSDATNIRTSIRQEGNDIVINGHKWYISGAGDPRTKLHLVMGKSDPNNQSAYQQQSVVIVPADAPGVKVIRPMKVFGYDDAPEGHCEIIYDNVRVPLSNLVLGWGKGFEIIQGRLGPGRIHHCMRSIGAAQVALDTMLQRVTDPSRKTFGKFLHEHGTVIADLAKSRAEIESARLLIDKYKAKGALKEIGIAKFVVPSMALQVVDRAIQSFGAEGVSQDTELAELWAGLRTLRLADGPDAVHIQQVGQRELKRAPELAKKAAQVKKREAELLRKYDIKAHL</sequence>
<dbReference type="InterPro" id="IPR006091">
    <property type="entry name" value="Acyl-CoA_Oxase/DH_mid-dom"/>
</dbReference>
<feature type="signal peptide" evidence="6">
    <location>
        <begin position="1"/>
        <end position="16"/>
    </location>
</feature>
<dbReference type="SUPFAM" id="SSF50494">
    <property type="entry name" value="Trypsin-like serine proteases"/>
    <property type="match status" value="1"/>
</dbReference>
<dbReference type="AlphaFoldDB" id="A0A4S4LL36"/>
<comment type="similarity">
    <text evidence="2">Belongs to the acyl-CoA dehydrogenase family.</text>
</comment>
<feature type="chain" id="PRO_5020283808" description="Acyl-CoA oxidase/dehydrogenase middle domain-containing protein" evidence="6">
    <location>
        <begin position="17"/>
        <end position="1045"/>
    </location>
</feature>
<dbReference type="InterPro" id="IPR009003">
    <property type="entry name" value="Peptidase_S1_PA"/>
</dbReference>
<evidence type="ECO:0000256" key="4">
    <source>
        <dbReference type="ARBA" id="ARBA00022827"/>
    </source>
</evidence>
<dbReference type="Gene3D" id="2.40.110.10">
    <property type="entry name" value="Butyryl-CoA Dehydrogenase, subunit A, domain 2"/>
    <property type="match status" value="1"/>
</dbReference>
<dbReference type="InterPro" id="IPR009075">
    <property type="entry name" value="AcylCo_DH/oxidase_C"/>
</dbReference>
<keyword evidence="6" id="KW-0732">Signal</keyword>
<reference evidence="9 10" key="1">
    <citation type="submission" date="2019-02" db="EMBL/GenBank/DDBJ databases">
        <title>Genome sequencing of the rare red list fungi Bondarzewia mesenterica.</title>
        <authorList>
            <person name="Buettner E."/>
            <person name="Kellner H."/>
        </authorList>
    </citation>
    <scope>NUCLEOTIDE SEQUENCE [LARGE SCALE GENOMIC DNA]</scope>
    <source>
        <strain evidence="9 10">DSM 108281</strain>
    </source>
</reference>
<evidence type="ECO:0000259" key="8">
    <source>
        <dbReference type="Pfam" id="PF02770"/>
    </source>
</evidence>
<dbReference type="Gene3D" id="1.20.140.10">
    <property type="entry name" value="Butyryl-CoA Dehydrogenase, subunit A, domain 3"/>
    <property type="match status" value="1"/>
</dbReference>
<gene>
    <name evidence="9" type="ORF">EW146_g7522</name>
</gene>
<evidence type="ECO:0008006" key="11">
    <source>
        <dbReference type="Google" id="ProtNLM"/>
    </source>
</evidence>
<evidence type="ECO:0000256" key="3">
    <source>
        <dbReference type="ARBA" id="ARBA00022630"/>
    </source>
</evidence>
<feature type="domain" description="Acyl-CoA oxidase/dehydrogenase middle" evidence="8">
    <location>
        <begin position="764"/>
        <end position="857"/>
    </location>
</feature>
<proteinExistence type="inferred from homology"/>
<dbReference type="InterPro" id="IPR036250">
    <property type="entry name" value="AcylCo_DH-like_C"/>
</dbReference>
<evidence type="ECO:0000256" key="2">
    <source>
        <dbReference type="ARBA" id="ARBA00009347"/>
    </source>
</evidence>
<dbReference type="Pfam" id="PF02770">
    <property type="entry name" value="Acyl-CoA_dh_M"/>
    <property type="match status" value="1"/>
</dbReference>
<dbReference type="InterPro" id="IPR046373">
    <property type="entry name" value="Acyl-CoA_Oxase/DH_mid-dom_sf"/>
</dbReference>
<dbReference type="PANTHER" id="PTHR48083:SF13">
    <property type="entry name" value="ACYL-COA DEHYDROGENASE FAMILY MEMBER 11"/>
    <property type="match status" value="1"/>
</dbReference>
<dbReference type="PROSITE" id="PS51257">
    <property type="entry name" value="PROKAR_LIPOPROTEIN"/>
    <property type="match status" value="1"/>
</dbReference>
<dbReference type="OrthoDB" id="5424209at2759"/>
<organism evidence="9 10">
    <name type="scientific">Bondarzewia mesenterica</name>
    <dbReference type="NCBI Taxonomy" id="1095465"/>
    <lineage>
        <taxon>Eukaryota</taxon>
        <taxon>Fungi</taxon>
        <taxon>Dikarya</taxon>
        <taxon>Basidiomycota</taxon>
        <taxon>Agaricomycotina</taxon>
        <taxon>Agaricomycetes</taxon>
        <taxon>Russulales</taxon>
        <taxon>Bondarzewiaceae</taxon>
        <taxon>Bondarzewia</taxon>
    </lineage>
</organism>
<comment type="caution">
    <text evidence="9">The sequence shown here is derived from an EMBL/GenBank/DDBJ whole genome shotgun (WGS) entry which is preliminary data.</text>
</comment>
<dbReference type="GO" id="GO:0003995">
    <property type="term" value="F:acyl-CoA dehydrogenase activity"/>
    <property type="evidence" value="ECO:0007669"/>
    <property type="project" value="TreeGrafter"/>
</dbReference>
<name>A0A4S4LL36_9AGAM</name>
<evidence type="ECO:0000256" key="6">
    <source>
        <dbReference type="SAM" id="SignalP"/>
    </source>
</evidence>
<dbReference type="InterPro" id="IPR009100">
    <property type="entry name" value="AcylCoA_DH/oxidase_NM_dom_sf"/>
</dbReference>
<protein>
    <recommendedName>
        <fullName evidence="11">Acyl-CoA oxidase/dehydrogenase middle domain-containing protein</fullName>
    </recommendedName>
</protein>
<dbReference type="SUPFAM" id="SSF56645">
    <property type="entry name" value="Acyl-CoA dehydrogenase NM domain-like"/>
    <property type="match status" value="1"/>
</dbReference>
<keyword evidence="3" id="KW-0285">Flavoprotein</keyword>
<keyword evidence="10" id="KW-1185">Reference proteome</keyword>
<comment type="cofactor">
    <cofactor evidence="1">
        <name>FAD</name>
        <dbReference type="ChEBI" id="CHEBI:57692"/>
    </cofactor>
</comment>
<keyword evidence="5" id="KW-0560">Oxidoreductase</keyword>
<feature type="domain" description="Acyl-CoA dehydrogenase/oxidase C-terminal" evidence="7">
    <location>
        <begin position="869"/>
        <end position="1013"/>
    </location>
</feature>
<dbReference type="GO" id="GO:0033539">
    <property type="term" value="P:fatty acid beta-oxidation using acyl-CoA dehydrogenase"/>
    <property type="evidence" value="ECO:0007669"/>
    <property type="project" value="TreeGrafter"/>
</dbReference>
<dbReference type="SUPFAM" id="SSF47203">
    <property type="entry name" value="Acyl-CoA dehydrogenase C-terminal domain-like"/>
    <property type="match status" value="1"/>
</dbReference>
<dbReference type="Gene3D" id="1.10.540.10">
    <property type="entry name" value="Acyl-CoA dehydrogenase/oxidase, N-terminal domain"/>
    <property type="match status" value="1"/>
</dbReference>
<dbReference type="GO" id="GO:0050660">
    <property type="term" value="F:flavin adenine dinucleotide binding"/>
    <property type="evidence" value="ECO:0007669"/>
    <property type="project" value="InterPro"/>
</dbReference>
<dbReference type="Pfam" id="PF00441">
    <property type="entry name" value="Acyl-CoA_dh_1"/>
    <property type="match status" value="1"/>
</dbReference>
<evidence type="ECO:0000313" key="10">
    <source>
        <dbReference type="Proteomes" id="UP000310158"/>
    </source>
</evidence>
<dbReference type="InterPro" id="IPR037069">
    <property type="entry name" value="AcylCoA_DH/ox_N_sf"/>
</dbReference>
<dbReference type="EMBL" id="SGPL01000438">
    <property type="protein sequence ID" value="THH12627.1"/>
    <property type="molecule type" value="Genomic_DNA"/>
</dbReference>
<dbReference type="PANTHER" id="PTHR48083">
    <property type="entry name" value="MEDIUM-CHAIN SPECIFIC ACYL-COA DEHYDROGENASE, MITOCHONDRIAL-RELATED"/>
    <property type="match status" value="1"/>
</dbReference>
<keyword evidence="4" id="KW-0274">FAD</keyword>
<evidence type="ECO:0000313" key="9">
    <source>
        <dbReference type="EMBL" id="THH12627.1"/>
    </source>
</evidence>
<evidence type="ECO:0000256" key="5">
    <source>
        <dbReference type="ARBA" id="ARBA00023002"/>
    </source>
</evidence>
<dbReference type="GO" id="GO:0005737">
    <property type="term" value="C:cytoplasm"/>
    <property type="evidence" value="ECO:0007669"/>
    <property type="project" value="TreeGrafter"/>
</dbReference>
<dbReference type="Proteomes" id="UP000310158">
    <property type="component" value="Unassembled WGS sequence"/>
</dbReference>
<evidence type="ECO:0000256" key="1">
    <source>
        <dbReference type="ARBA" id="ARBA00001974"/>
    </source>
</evidence>
<evidence type="ECO:0000259" key="7">
    <source>
        <dbReference type="Pfam" id="PF00441"/>
    </source>
</evidence>
<accession>A0A4S4LL36</accession>
<dbReference type="InterPro" id="IPR050741">
    <property type="entry name" value="Acyl-CoA_dehydrogenase"/>
</dbReference>